<name>A0A8R1EXQ8_CAEJA</name>
<dbReference type="InterPro" id="IPR036397">
    <property type="entry name" value="RNaseH_sf"/>
</dbReference>
<protein>
    <submittedName>
        <fullName evidence="1">Uncharacterized protein</fullName>
    </submittedName>
</protein>
<proteinExistence type="predicted"/>
<dbReference type="GO" id="GO:0003676">
    <property type="term" value="F:nucleic acid binding"/>
    <property type="evidence" value="ECO:0007669"/>
    <property type="project" value="InterPro"/>
</dbReference>
<organism evidence="1 2">
    <name type="scientific">Caenorhabditis japonica</name>
    <dbReference type="NCBI Taxonomy" id="281687"/>
    <lineage>
        <taxon>Eukaryota</taxon>
        <taxon>Metazoa</taxon>
        <taxon>Ecdysozoa</taxon>
        <taxon>Nematoda</taxon>
        <taxon>Chromadorea</taxon>
        <taxon>Rhabditida</taxon>
        <taxon>Rhabditina</taxon>
        <taxon>Rhabditomorpha</taxon>
        <taxon>Rhabditoidea</taxon>
        <taxon>Rhabditidae</taxon>
        <taxon>Peloderinae</taxon>
        <taxon>Caenorhabditis</taxon>
    </lineage>
</organism>
<accession>A0A8R1EXQ8</accession>
<reference evidence="2" key="1">
    <citation type="submission" date="2010-08" db="EMBL/GenBank/DDBJ databases">
        <authorList>
            <consortium name="Caenorhabditis japonica Sequencing Consortium"/>
            <person name="Wilson R.K."/>
        </authorList>
    </citation>
    <scope>NUCLEOTIDE SEQUENCE [LARGE SCALE GENOMIC DNA]</scope>
    <source>
        <strain evidence="2">DF5081</strain>
    </source>
</reference>
<dbReference type="Proteomes" id="UP000005237">
    <property type="component" value="Unassembled WGS sequence"/>
</dbReference>
<dbReference type="AlphaFoldDB" id="A0A8R1EXQ8"/>
<keyword evidence="2" id="KW-1185">Reference proteome</keyword>
<sequence length="116" mass="13412">MSDHYTREPRSHLSRSHCFVEKRELLIIAPPSSIFSKEECAFRTWSEHSGFRILRSETSQLHSRSSSYNAVDALKVALQKAWAEIDNDYLRRTSDSVIRRLKACVQAGGSNFEYFL</sequence>
<dbReference type="Gene3D" id="3.30.420.10">
    <property type="entry name" value="Ribonuclease H-like superfamily/Ribonuclease H"/>
    <property type="match status" value="1"/>
</dbReference>
<evidence type="ECO:0000313" key="1">
    <source>
        <dbReference type="EnsemblMetazoa" id="CJA43003.1"/>
    </source>
</evidence>
<reference evidence="1" key="2">
    <citation type="submission" date="2022-06" db="UniProtKB">
        <authorList>
            <consortium name="EnsemblMetazoa"/>
        </authorList>
    </citation>
    <scope>IDENTIFICATION</scope>
    <source>
        <strain evidence="1">DF5081</strain>
    </source>
</reference>
<dbReference type="EnsemblMetazoa" id="CJA43003.1">
    <property type="protein sequence ID" value="CJA43003.1"/>
    <property type="gene ID" value="WBGene00218851"/>
</dbReference>
<evidence type="ECO:0000313" key="2">
    <source>
        <dbReference type="Proteomes" id="UP000005237"/>
    </source>
</evidence>